<gene>
    <name evidence="1" type="ORF">CYMTET_42497</name>
</gene>
<protein>
    <submittedName>
        <fullName evidence="1">Uncharacterized protein</fullName>
    </submittedName>
</protein>
<reference evidence="1 2" key="1">
    <citation type="journal article" date="2015" name="Genome Biol. Evol.">
        <title>Comparative Genomics of a Bacterivorous Green Alga Reveals Evolutionary Causalities and Consequences of Phago-Mixotrophic Mode of Nutrition.</title>
        <authorList>
            <person name="Burns J.A."/>
            <person name="Paasch A."/>
            <person name="Narechania A."/>
            <person name="Kim E."/>
        </authorList>
    </citation>
    <scope>NUCLEOTIDE SEQUENCE [LARGE SCALE GENOMIC DNA]</scope>
    <source>
        <strain evidence="1 2">PLY_AMNH</strain>
    </source>
</reference>
<evidence type="ECO:0000313" key="2">
    <source>
        <dbReference type="Proteomes" id="UP001190700"/>
    </source>
</evidence>
<evidence type="ECO:0000313" key="1">
    <source>
        <dbReference type="EMBL" id="KAK3248025.1"/>
    </source>
</evidence>
<name>A0AAE0C5Z5_9CHLO</name>
<dbReference type="AlphaFoldDB" id="A0AAE0C5Z5"/>
<dbReference type="EMBL" id="LGRX02028473">
    <property type="protein sequence ID" value="KAK3248025.1"/>
    <property type="molecule type" value="Genomic_DNA"/>
</dbReference>
<sequence length="170" mass="19713">RGEPPEAQDALLRCFKRLTTILDLRAEDEREDDAASSWLSDSSIVQTYTYDRDENPDVSIQERSTGVRRWCISLLDNDRFYKELFRRMGPRDKVAALWWHTFGPTSKERDLFLSMVNEGGLLTLYEVILATSKPELCFALKIIAISEPLAFYCKVMLYLAPLFTCWKNES</sequence>
<feature type="non-terminal residue" evidence="1">
    <location>
        <position position="1"/>
    </location>
</feature>
<organism evidence="1 2">
    <name type="scientific">Cymbomonas tetramitiformis</name>
    <dbReference type="NCBI Taxonomy" id="36881"/>
    <lineage>
        <taxon>Eukaryota</taxon>
        <taxon>Viridiplantae</taxon>
        <taxon>Chlorophyta</taxon>
        <taxon>Pyramimonadophyceae</taxon>
        <taxon>Pyramimonadales</taxon>
        <taxon>Pyramimonadaceae</taxon>
        <taxon>Cymbomonas</taxon>
    </lineage>
</organism>
<dbReference type="Proteomes" id="UP001190700">
    <property type="component" value="Unassembled WGS sequence"/>
</dbReference>
<keyword evidence="2" id="KW-1185">Reference proteome</keyword>
<proteinExistence type="predicted"/>
<comment type="caution">
    <text evidence="1">The sequence shown here is derived from an EMBL/GenBank/DDBJ whole genome shotgun (WGS) entry which is preliminary data.</text>
</comment>
<accession>A0AAE0C5Z5</accession>